<dbReference type="Pfam" id="PF04542">
    <property type="entry name" value="Sigma70_r2"/>
    <property type="match status" value="1"/>
</dbReference>
<feature type="domain" description="RNA polymerase sigma factor 70 region 4 type 2" evidence="6">
    <location>
        <begin position="114"/>
        <end position="164"/>
    </location>
</feature>
<evidence type="ECO:0000313" key="8">
    <source>
        <dbReference type="Proteomes" id="UP001203665"/>
    </source>
</evidence>
<dbReference type="PANTHER" id="PTHR43133">
    <property type="entry name" value="RNA POLYMERASE ECF-TYPE SIGMA FACTO"/>
    <property type="match status" value="1"/>
</dbReference>
<comment type="similarity">
    <text evidence="1">Belongs to the sigma-70 factor family. ECF subfamily.</text>
</comment>
<keyword evidence="8" id="KW-1185">Reference proteome</keyword>
<dbReference type="InterPro" id="IPR013324">
    <property type="entry name" value="RNA_pol_sigma_r3/r4-like"/>
</dbReference>
<dbReference type="Gene3D" id="1.10.1740.10">
    <property type="match status" value="1"/>
</dbReference>
<keyword evidence="2" id="KW-0805">Transcription regulation</keyword>
<dbReference type="RefSeq" id="WP_251609491.1">
    <property type="nucleotide sequence ID" value="NZ_JAMQJY010000002.1"/>
</dbReference>
<proteinExistence type="inferred from homology"/>
<comment type="caution">
    <text evidence="7">The sequence shown here is derived from an EMBL/GenBank/DDBJ whole genome shotgun (WGS) entry which is preliminary data.</text>
</comment>
<dbReference type="InterPro" id="IPR039425">
    <property type="entry name" value="RNA_pol_sigma-70-like"/>
</dbReference>
<dbReference type="NCBIfam" id="TIGR02954">
    <property type="entry name" value="Sig70_famx3"/>
    <property type="match status" value="1"/>
</dbReference>
<dbReference type="PANTHER" id="PTHR43133:SF51">
    <property type="entry name" value="RNA POLYMERASE SIGMA FACTOR"/>
    <property type="match status" value="1"/>
</dbReference>
<reference evidence="7" key="1">
    <citation type="submission" date="2022-06" db="EMBL/GenBank/DDBJ databases">
        <title>Alkalicoccobacillus porphyridii sp. nov., isolated from a marine red alga, Porphyridium purpureum and reclassification of Shouchella plakortidis and Shouchella gibsonii as Alkalicoccobacillus plakortidis comb. nov. and Alkalicoccobacillus gibsonii comb. nov.</title>
        <authorList>
            <person name="Kim K.H."/>
            <person name="Lee J.K."/>
            <person name="Han D.M."/>
            <person name="Baek J.H."/>
            <person name="Jeon C.O."/>
        </authorList>
    </citation>
    <scope>NUCLEOTIDE SEQUENCE</scope>
    <source>
        <strain evidence="7">DSM 19153</strain>
    </source>
</reference>
<sequence>MHTIDDVKRAISGDKQAFETLLFSVEETLYYTALSYVKNKDDALDAIQEAVCQAYLSIHQLKHPEYFSTWLTKILIRECYKIVKKKQRMIPFDEKELLKRVDYKTVPTQSTQTLKELVYQLEEPYQSVLILFYYHDLPIKQISETMNIPVNTVKTHLRRGKKQLKKQLERSEYFEKII</sequence>
<organism evidence="7 8">
    <name type="scientific">Alkalicoccobacillus plakortidis</name>
    <dbReference type="NCBI Taxonomy" id="444060"/>
    <lineage>
        <taxon>Bacteria</taxon>
        <taxon>Bacillati</taxon>
        <taxon>Bacillota</taxon>
        <taxon>Bacilli</taxon>
        <taxon>Bacillales</taxon>
        <taxon>Bacillaceae</taxon>
        <taxon>Alkalicoccobacillus</taxon>
    </lineage>
</organism>
<dbReference type="Gene3D" id="1.10.10.10">
    <property type="entry name" value="Winged helix-like DNA-binding domain superfamily/Winged helix DNA-binding domain"/>
    <property type="match status" value="1"/>
</dbReference>
<dbReference type="InterPro" id="IPR014300">
    <property type="entry name" value="RNA_pol_sigma-V"/>
</dbReference>
<dbReference type="InterPro" id="IPR014284">
    <property type="entry name" value="RNA_pol_sigma-70_dom"/>
</dbReference>
<evidence type="ECO:0000256" key="2">
    <source>
        <dbReference type="ARBA" id="ARBA00023015"/>
    </source>
</evidence>
<protein>
    <submittedName>
        <fullName evidence="7">Sigma-70 family RNA polymerase sigma factor</fullName>
    </submittedName>
</protein>
<dbReference type="EMBL" id="JAMQJY010000002">
    <property type="protein sequence ID" value="MCM2676636.1"/>
    <property type="molecule type" value="Genomic_DNA"/>
</dbReference>
<dbReference type="InterPro" id="IPR007627">
    <property type="entry name" value="RNA_pol_sigma70_r2"/>
</dbReference>
<dbReference type="SUPFAM" id="SSF88946">
    <property type="entry name" value="Sigma2 domain of RNA polymerase sigma factors"/>
    <property type="match status" value="1"/>
</dbReference>
<dbReference type="NCBIfam" id="TIGR02937">
    <property type="entry name" value="sigma70-ECF"/>
    <property type="match status" value="1"/>
</dbReference>
<dbReference type="Proteomes" id="UP001203665">
    <property type="component" value="Unassembled WGS sequence"/>
</dbReference>
<gene>
    <name evidence="7" type="ORF">NDM98_14935</name>
</gene>
<name>A0ABT0XL49_9BACI</name>
<evidence type="ECO:0000259" key="5">
    <source>
        <dbReference type="Pfam" id="PF04542"/>
    </source>
</evidence>
<dbReference type="InterPro" id="IPR013249">
    <property type="entry name" value="RNA_pol_sigma70_r4_t2"/>
</dbReference>
<evidence type="ECO:0000256" key="1">
    <source>
        <dbReference type="ARBA" id="ARBA00010641"/>
    </source>
</evidence>
<dbReference type="Pfam" id="PF08281">
    <property type="entry name" value="Sigma70_r4_2"/>
    <property type="match status" value="1"/>
</dbReference>
<feature type="domain" description="RNA polymerase sigma-70 region 2" evidence="5">
    <location>
        <begin position="28"/>
        <end position="88"/>
    </location>
</feature>
<evidence type="ECO:0000256" key="3">
    <source>
        <dbReference type="ARBA" id="ARBA00023082"/>
    </source>
</evidence>
<dbReference type="SUPFAM" id="SSF88659">
    <property type="entry name" value="Sigma3 and sigma4 domains of RNA polymerase sigma factors"/>
    <property type="match status" value="1"/>
</dbReference>
<evidence type="ECO:0000313" key="7">
    <source>
        <dbReference type="EMBL" id="MCM2676636.1"/>
    </source>
</evidence>
<dbReference type="InterPro" id="IPR013325">
    <property type="entry name" value="RNA_pol_sigma_r2"/>
</dbReference>
<keyword evidence="4" id="KW-0804">Transcription</keyword>
<accession>A0ABT0XL49</accession>
<evidence type="ECO:0000259" key="6">
    <source>
        <dbReference type="Pfam" id="PF08281"/>
    </source>
</evidence>
<dbReference type="InterPro" id="IPR036388">
    <property type="entry name" value="WH-like_DNA-bd_sf"/>
</dbReference>
<evidence type="ECO:0000256" key="4">
    <source>
        <dbReference type="ARBA" id="ARBA00023163"/>
    </source>
</evidence>
<keyword evidence="3" id="KW-0731">Sigma factor</keyword>
<dbReference type="CDD" id="cd06171">
    <property type="entry name" value="Sigma70_r4"/>
    <property type="match status" value="1"/>
</dbReference>